<dbReference type="AlphaFoldDB" id="A0A9Q1HZG8"/>
<reference evidence="2" key="1">
    <citation type="journal article" date="2023" name="Science">
        <title>Genome structures resolve the early diversification of teleost fishes.</title>
        <authorList>
            <person name="Parey E."/>
            <person name="Louis A."/>
            <person name="Montfort J."/>
            <person name="Bouchez O."/>
            <person name="Roques C."/>
            <person name="Iampietro C."/>
            <person name="Lluch J."/>
            <person name="Castinel A."/>
            <person name="Donnadieu C."/>
            <person name="Desvignes T."/>
            <person name="Floi Bucao C."/>
            <person name="Jouanno E."/>
            <person name="Wen M."/>
            <person name="Mejri S."/>
            <person name="Dirks R."/>
            <person name="Jansen H."/>
            <person name="Henkel C."/>
            <person name="Chen W.J."/>
            <person name="Zahm M."/>
            <person name="Cabau C."/>
            <person name="Klopp C."/>
            <person name="Thompson A.W."/>
            <person name="Robinson-Rechavi M."/>
            <person name="Braasch I."/>
            <person name="Lecointre G."/>
            <person name="Bobe J."/>
            <person name="Postlethwait J.H."/>
            <person name="Berthelot C."/>
            <person name="Roest Crollius H."/>
            <person name="Guiguen Y."/>
        </authorList>
    </citation>
    <scope>NUCLEOTIDE SEQUENCE</scope>
    <source>
        <strain evidence="2">Concon-B</strain>
    </source>
</reference>
<keyword evidence="1" id="KW-0472">Membrane</keyword>
<proteinExistence type="predicted"/>
<keyword evidence="3" id="KW-1185">Reference proteome</keyword>
<evidence type="ECO:0000256" key="1">
    <source>
        <dbReference type="SAM" id="Phobius"/>
    </source>
</evidence>
<organism evidence="2 3">
    <name type="scientific">Conger conger</name>
    <name type="common">Conger eel</name>
    <name type="synonym">Muraena conger</name>
    <dbReference type="NCBI Taxonomy" id="82655"/>
    <lineage>
        <taxon>Eukaryota</taxon>
        <taxon>Metazoa</taxon>
        <taxon>Chordata</taxon>
        <taxon>Craniata</taxon>
        <taxon>Vertebrata</taxon>
        <taxon>Euteleostomi</taxon>
        <taxon>Actinopterygii</taxon>
        <taxon>Neopterygii</taxon>
        <taxon>Teleostei</taxon>
        <taxon>Anguilliformes</taxon>
        <taxon>Congridae</taxon>
        <taxon>Conger</taxon>
    </lineage>
</organism>
<name>A0A9Q1HZG8_CONCO</name>
<protein>
    <submittedName>
        <fullName evidence="2">Uncharacterized protein</fullName>
    </submittedName>
</protein>
<sequence>MHFETKREFPSRYHGQKTKKATSILIIVVCICWQCCNTYSLYHRKCSNNNRNPYYHNCSNNNCSPYYHKCSGINFVPPVTISGLASTAVPTITSAQTRVGPVFIFPRLVFHTNNTAPTESEVLSRGNPFLNGDEIQLNNTVRVQNLTYERLSDNSFALQLAYKMNDVSFPQNVSLRSETQQRIQGSVNTLMNGLLNQPNESPFTFPQANYTHQPNEIEASVEYVYQEADISKPSDFLSAILGINGPTTTTAPPVTIVPPVTTVPITTVGPVFIFPRLVFHTTNTVPTESEVLSRGNPFLNGDEIRLNNTVRVQNLTYERLSDNSFALQLAYKMNDVSFPQNVSLRSETQQRIQGSVNTLLNGLLNQPNESPFTFPQANYTHQPNEIEASVEYVYQEADISKPSDFLSAILGINGPTTTTAPPVTIVPPVTTVPITTVGPVFIFPRLVFHTTNTVPTESEVLSRGNPFLNGDEIRLNNTVRVQNLTYERLSDNSFALQLAYKMNDVSFPQNVSLRSETQQRIQGSVNTLMNGLLNQPNESPFTFPQANYTHQPNEIEASVEYVYQEADISKPSDFLSAILGINGPTTTTAPPVTIVPPVTTVPITTVGPVFIFPRLVFHTTNTVPTESEVLSRGNPFLNGDEIRLNNTVRVQNLTYERLSDNSFALQLAYKMNDVSFPQNVSLRSETQQRIQGSVNTLMNGLLNQPNESPFTFPQANYTHQPNEIEASVEYVYQEADISKPSDFLSAILGINGPVTTTAPPVTTAPNTVVGTVFIFFQFVFHTLLRAPDESEVLSKVIAFLNRRASKLNPVSIDELTYQRLTPNSFALRLSYKIDNVTFPEKFELRQETQQRIQDSANSLLNGLLGSPGAEPFTFPNGNYTHMDNEIHANVTYVYREGDIQQPSPFLSAVLQVSGLVTTAAPTTTSSSPVLLLITSTAGRFPGWALAIIIPIGVVLILLPFWILLCCLLCGCCAAIKRRWRRRQAYHLQQYVVHPI</sequence>
<evidence type="ECO:0000313" key="2">
    <source>
        <dbReference type="EMBL" id="KAJ8271377.1"/>
    </source>
</evidence>
<dbReference type="Proteomes" id="UP001152803">
    <property type="component" value="Unassembled WGS sequence"/>
</dbReference>
<accession>A0A9Q1HZG8</accession>
<keyword evidence="1" id="KW-0812">Transmembrane</keyword>
<feature type="transmembrane region" description="Helical" evidence="1">
    <location>
        <begin position="942"/>
        <end position="975"/>
    </location>
</feature>
<comment type="caution">
    <text evidence="2">The sequence shown here is derived from an EMBL/GenBank/DDBJ whole genome shotgun (WGS) entry which is preliminary data.</text>
</comment>
<dbReference type="OrthoDB" id="8941791at2759"/>
<evidence type="ECO:0000313" key="3">
    <source>
        <dbReference type="Proteomes" id="UP001152803"/>
    </source>
</evidence>
<gene>
    <name evidence="2" type="ORF">COCON_G00102360</name>
</gene>
<dbReference type="EMBL" id="JAFJMO010000007">
    <property type="protein sequence ID" value="KAJ8271377.1"/>
    <property type="molecule type" value="Genomic_DNA"/>
</dbReference>
<keyword evidence="1" id="KW-1133">Transmembrane helix</keyword>
<feature type="transmembrane region" description="Helical" evidence="1">
    <location>
        <begin position="21"/>
        <end position="42"/>
    </location>
</feature>